<name>A0A396ZV42_APHAT</name>
<dbReference type="Proteomes" id="UP000265427">
    <property type="component" value="Unassembled WGS sequence"/>
</dbReference>
<sequence length="241" mass="26163">MLPTLLETASRNPCVANHSSPHRLVLRAAGAPLGRHGEVEALPHDCVHPTKHSHGGPLGYPCGVALAVVGVGSQPRVHRPSELGLVHDPTGHHVPRHAVLKGTFPTLAVGWHGAGHWRGHCRGSWQRHISVGVICLGADLWLVRTREEANQTRRDRGHDAGVCHHVHSIPDVLGGSRSAQSGGVQSCGCDHRLAFGRGRGYHGHSVRVVFYCRPSPPHDDLGHLWLHRADRKPPHWCVCIP</sequence>
<protein>
    <submittedName>
        <fullName evidence="1">Uncharacterized protein</fullName>
    </submittedName>
</protein>
<evidence type="ECO:0000313" key="3">
    <source>
        <dbReference type="Proteomes" id="UP000265427"/>
    </source>
</evidence>
<dbReference type="EMBL" id="QUSZ01010627">
    <property type="protein sequence ID" value="RHX97954.1"/>
    <property type="molecule type" value="Genomic_DNA"/>
</dbReference>
<dbReference type="EMBL" id="QUTF01020329">
    <property type="protein sequence ID" value="RHY97107.1"/>
    <property type="molecule type" value="Genomic_DNA"/>
</dbReference>
<dbReference type="Proteomes" id="UP000286510">
    <property type="component" value="Unassembled WGS sequence"/>
</dbReference>
<accession>A0A396ZV42</accession>
<proteinExistence type="predicted"/>
<dbReference type="AlphaFoldDB" id="A0A396ZV42"/>
<gene>
    <name evidence="2" type="ORF">DYB26_001002</name>
    <name evidence="1" type="ORF">DYB36_003665</name>
</gene>
<evidence type="ECO:0000313" key="4">
    <source>
        <dbReference type="Proteomes" id="UP000286510"/>
    </source>
</evidence>
<comment type="caution">
    <text evidence="1">The sequence shown here is derived from an EMBL/GenBank/DDBJ whole genome shotgun (WGS) entry which is preliminary data.</text>
</comment>
<organism evidence="1 3">
    <name type="scientific">Aphanomyces astaci</name>
    <name type="common">Crayfish plague agent</name>
    <dbReference type="NCBI Taxonomy" id="112090"/>
    <lineage>
        <taxon>Eukaryota</taxon>
        <taxon>Sar</taxon>
        <taxon>Stramenopiles</taxon>
        <taxon>Oomycota</taxon>
        <taxon>Saprolegniomycetes</taxon>
        <taxon>Saprolegniales</taxon>
        <taxon>Verrucalvaceae</taxon>
        <taxon>Aphanomyces</taxon>
    </lineage>
</organism>
<reference evidence="3 4" key="1">
    <citation type="submission" date="2018-08" db="EMBL/GenBank/DDBJ databases">
        <title>Aphanomyces genome sequencing and annotation.</title>
        <authorList>
            <person name="Minardi D."/>
            <person name="Oidtmann B."/>
            <person name="Van Der Giezen M."/>
            <person name="Studholme D.J."/>
        </authorList>
    </citation>
    <scope>NUCLEOTIDE SEQUENCE [LARGE SCALE GENOMIC DNA]</scope>
    <source>
        <strain evidence="2 4">FDL457</strain>
        <strain evidence="1 3">Kv</strain>
    </source>
</reference>
<evidence type="ECO:0000313" key="1">
    <source>
        <dbReference type="EMBL" id="RHX97954.1"/>
    </source>
</evidence>
<evidence type="ECO:0000313" key="2">
    <source>
        <dbReference type="EMBL" id="RHY97107.1"/>
    </source>
</evidence>